<accession>A0A4R4WFV8</accession>
<proteinExistence type="predicted"/>
<gene>
    <name evidence="2" type="ORF">E1218_26790</name>
</gene>
<name>A0A4R4WFV8_9ACTN</name>
<keyword evidence="3" id="KW-1185">Reference proteome</keyword>
<protein>
    <submittedName>
        <fullName evidence="2">Uncharacterized protein</fullName>
    </submittedName>
</protein>
<comment type="caution">
    <text evidence="2">The sequence shown here is derived from an EMBL/GenBank/DDBJ whole genome shotgun (WGS) entry which is preliminary data.</text>
</comment>
<reference evidence="2 3" key="1">
    <citation type="submission" date="2019-02" db="EMBL/GenBank/DDBJ databases">
        <title>Draft genome sequences of novel Actinobacteria.</title>
        <authorList>
            <person name="Sahin N."/>
            <person name="Ay H."/>
            <person name="Saygin H."/>
        </authorList>
    </citation>
    <scope>NUCLEOTIDE SEQUENCE [LARGE SCALE GENOMIC DNA]</scope>
    <source>
        <strain evidence="2 3">16K104</strain>
    </source>
</reference>
<organism evidence="2 3">
    <name type="scientific">Kribbella turkmenica</name>
    <dbReference type="NCBI Taxonomy" id="2530375"/>
    <lineage>
        <taxon>Bacteria</taxon>
        <taxon>Bacillati</taxon>
        <taxon>Actinomycetota</taxon>
        <taxon>Actinomycetes</taxon>
        <taxon>Propionibacteriales</taxon>
        <taxon>Kribbellaceae</taxon>
        <taxon>Kribbella</taxon>
    </lineage>
</organism>
<dbReference type="EMBL" id="SMKR01000141">
    <property type="protein sequence ID" value="TDD17988.1"/>
    <property type="molecule type" value="Genomic_DNA"/>
</dbReference>
<feature type="region of interest" description="Disordered" evidence="1">
    <location>
        <begin position="1"/>
        <end position="22"/>
    </location>
</feature>
<evidence type="ECO:0000256" key="1">
    <source>
        <dbReference type="SAM" id="MobiDB-lite"/>
    </source>
</evidence>
<dbReference type="Proteomes" id="UP000295172">
    <property type="component" value="Unassembled WGS sequence"/>
</dbReference>
<evidence type="ECO:0000313" key="2">
    <source>
        <dbReference type="EMBL" id="TDD17988.1"/>
    </source>
</evidence>
<evidence type="ECO:0000313" key="3">
    <source>
        <dbReference type="Proteomes" id="UP000295172"/>
    </source>
</evidence>
<dbReference type="AlphaFoldDB" id="A0A4R4WFV8"/>
<sequence length="118" mass="12874">MEQPGKHQRARTEQQMMIPSEVVESVDRPYPELAAQVLKEWFGVSAAQADVLIADWARNCQRSPNTVAQVLVRQIWQGTDTTVDPVVARTLEGALRNLPHVVAVGMDSGMAIPARGAG</sequence>
<dbReference type="RefSeq" id="WP_132324942.1">
    <property type="nucleotide sequence ID" value="NZ_SMKR01000141.1"/>
</dbReference>